<accession>A0A1Y2C684</accession>
<dbReference type="Proteomes" id="UP000193642">
    <property type="component" value="Unassembled WGS sequence"/>
</dbReference>
<dbReference type="AlphaFoldDB" id="A0A1Y2C684"/>
<evidence type="ECO:0000259" key="4">
    <source>
        <dbReference type="PROSITE" id="PS50002"/>
    </source>
</evidence>
<evidence type="ECO:0000256" key="2">
    <source>
        <dbReference type="PROSITE-ProRule" id="PRU00192"/>
    </source>
</evidence>
<comment type="caution">
    <text evidence="5">The sequence shown here is derived from an EMBL/GenBank/DDBJ whole genome shotgun (WGS) entry which is preliminary data.</text>
</comment>
<keyword evidence="1 2" id="KW-0728">SH3 domain</keyword>
<dbReference type="CDD" id="cd00174">
    <property type="entry name" value="SH3"/>
    <property type="match status" value="1"/>
</dbReference>
<feature type="compositionally biased region" description="Polar residues" evidence="3">
    <location>
        <begin position="19"/>
        <end position="34"/>
    </location>
</feature>
<feature type="domain" description="SH3" evidence="4">
    <location>
        <begin position="165"/>
        <end position="234"/>
    </location>
</feature>
<sequence length="267" mass="28984">MKFDVDQASNSLPRPRSRGGNNTLPRGNTLQRTANNNNNNTLQRYDIKDDAGSTVADVGMPQSAASVGTARRQVPRLGAATPQTDSLGRGARQQSPDKNNSLGRQPQQQNTNNNSLGRPLPNRASAGAITAPVPSAQPIRSVAAPSKVVVEEEYEYKAEPADPTAPGSRLRLRYPHTPDQDDELQVLKGDVVEIIEAFDDGWAQVRVVMSGLRGITKRGDVGMVPVGCLEINAQAGRERVMQKAKVNNNKWDQYAAQKKRASSLFSY</sequence>
<gene>
    <name evidence="5" type="ORF">BCR33DRAFT_718246</name>
</gene>
<dbReference type="SUPFAM" id="SSF50044">
    <property type="entry name" value="SH3-domain"/>
    <property type="match status" value="1"/>
</dbReference>
<dbReference type="OrthoDB" id="5595608at2759"/>
<evidence type="ECO:0000256" key="3">
    <source>
        <dbReference type="SAM" id="MobiDB-lite"/>
    </source>
</evidence>
<evidence type="ECO:0000256" key="1">
    <source>
        <dbReference type="ARBA" id="ARBA00022443"/>
    </source>
</evidence>
<dbReference type="InterPro" id="IPR036028">
    <property type="entry name" value="SH3-like_dom_sf"/>
</dbReference>
<protein>
    <recommendedName>
        <fullName evidence="4">SH3 domain-containing protein</fullName>
    </recommendedName>
</protein>
<dbReference type="EMBL" id="MCGO01000028">
    <property type="protein sequence ID" value="ORY42553.1"/>
    <property type="molecule type" value="Genomic_DNA"/>
</dbReference>
<keyword evidence="6" id="KW-1185">Reference proteome</keyword>
<reference evidence="5 6" key="1">
    <citation type="submission" date="2016-07" db="EMBL/GenBank/DDBJ databases">
        <title>Pervasive Adenine N6-methylation of Active Genes in Fungi.</title>
        <authorList>
            <consortium name="DOE Joint Genome Institute"/>
            <person name="Mondo S.J."/>
            <person name="Dannebaum R.O."/>
            <person name="Kuo R.C."/>
            <person name="Labutti K."/>
            <person name="Haridas S."/>
            <person name="Kuo A."/>
            <person name="Salamov A."/>
            <person name="Ahrendt S.R."/>
            <person name="Lipzen A."/>
            <person name="Sullivan W."/>
            <person name="Andreopoulos W.B."/>
            <person name="Clum A."/>
            <person name="Lindquist E."/>
            <person name="Daum C."/>
            <person name="Ramamoorthy G.K."/>
            <person name="Gryganskyi A."/>
            <person name="Culley D."/>
            <person name="Magnuson J.K."/>
            <person name="James T.Y."/>
            <person name="O'Malley M.A."/>
            <person name="Stajich J.E."/>
            <person name="Spatafora J.W."/>
            <person name="Visel A."/>
            <person name="Grigoriev I.V."/>
        </authorList>
    </citation>
    <scope>NUCLEOTIDE SEQUENCE [LARGE SCALE GENOMIC DNA]</scope>
    <source>
        <strain evidence="5 6">JEL800</strain>
    </source>
</reference>
<feature type="compositionally biased region" description="Polar residues" evidence="3">
    <location>
        <begin position="81"/>
        <end position="116"/>
    </location>
</feature>
<dbReference type="SMART" id="SM00326">
    <property type="entry name" value="SH3"/>
    <property type="match status" value="1"/>
</dbReference>
<feature type="region of interest" description="Disordered" evidence="3">
    <location>
        <begin position="1"/>
        <end position="132"/>
    </location>
</feature>
<evidence type="ECO:0000313" key="6">
    <source>
        <dbReference type="Proteomes" id="UP000193642"/>
    </source>
</evidence>
<dbReference type="Gene3D" id="2.30.30.40">
    <property type="entry name" value="SH3 Domains"/>
    <property type="match status" value="1"/>
</dbReference>
<name>A0A1Y2C684_9FUNG</name>
<dbReference type="InterPro" id="IPR001452">
    <property type="entry name" value="SH3_domain"/>
</dbReference>
<dbReference type="PROSITE" id="PS50002">
    <property type="entry name" value="SH3"/>
    <property type="match status" value="1"/>
</dbReference>
<organism evidence="5 6">
    <name type="scientific">Rhizoclosmatium globosum</name>
    <dbReference type="NCBI Taxonomy" id="329046"/>
    <lineage>
        <taxon>Eukaryota</taxon>
        <taxon>Fungi</taxon>
        <taxon>Fungi incertae sedis</taxon>
        <taxon>Chytridiomycota</taxon>
        <taxon>Chytridiomycota incertae sedis</taxon>
        <taxon>Chytridiomycetes</taxon>
        <taxon>Chytridiales</taxon>
        <taxon>Chytriomycetaceae</taxon>
        <taxon>Rhizoclosmatium</taxon>
    </lineage>
</organism>
<dbReference type="Pfam" id="PF14604">
    <property type="entry name" value="SH3_9"/>
    <property type="match status" value="1"/>
</dbReference>
<evidence type="ECO:0000313" key="5">
    <source>
        <dbReference type="EMBL" id="ORY42553.1"/>
    </source>
</evidence>
<proteinExistence type="predicted"/>